<dbReference type="Pfam" id="PF13576">
    <property type="entry name" value="Pentapeptide_3"/>
    <property type="match status" value="1"/>
</dbReference>
<dbReference type="AlphaFoldDB" id="A0AAC9HRZ4"/>
<accession>A0AAC9HRZ4</accession>
<dbReference type="EMBL" id="CP014859">
    <property type="protein sequence ID" value="AOS64269.1"/>
    <property type="molecule type" value="Genomic_DNA"/>
</dbReference>
<dbReference type="KEGG" id="ahm:TL08_17345"/>
<keyword evidence="3" id="KW-1185">Reference proteome</keyword>
<evidence type="ECO:0000256" key="1">
    <source>
        <dbReference type="SAM" id="MobiDB-lite"/>
    </source>
</evidence>
<protein>
    <submittedName>
        <fullName evidence="2">Pentapeptide repeats (9 copies)</fullName>
    </submittedName>
</protein>
<organism evidence="2 3">
    <name type="scientific">Actinoalloteichus hymeniacidonis</name>
    <dbReference type="NCBI Taxonomy" id="340345"/>
    <lineage>
        <taxon>Bacteria</taxon>
        <taxon>Bacillati</taxon>
        <taxon>Actinomycetota</taxon>
        <taxon>Actinomycetes</taxon>
        <taxon>Pseudonocardiales</taxon>
        <taxon>Pseudonocardiaceae</taxon>
        <taxon>Actinoalloteichus</taxon>
    </lineage>
</organism>
<feature type="region of interest" description="Disordered" evidence="1">
    <location>
        <begin position="318"/>
        <end position="344"/>
    </location>
</feature>
<gene>
    <name evidence="2" type="ORF">TL08_17345</name>
</gene>
<evidence type="ECO:0000313" key="3">
    <source>
        <dbReference type="Proteomes" id="UP000095210"/>
    </source>
</evidence>
<reference evidence="3" key="1">
    <citation type="submission" date="2016-03" db="EMBL/GenBank/DDBJ databases">
        <title>Complete genome sequence of the type strain Actinoalloteichus hymeniacidonis DSM 45092.</title>
        <authorList>
            <person name="Schaffert L."/>
            <person name="Albersmeier A."/>
            <person name="Winkler A."/>
            <person name="Kalinowski J."/>
            <person name="Zotchev S."/>
            <person name="Ruckert C."/>
        </authorList>
    </citation>
    <scope>NUCLEOTIDE SEQUENCE [LARGE SCALE GENOMIC DNA]</scope>
    <source>
        <strain evidence="3">HPA177(T) (DSM 45092(T))</strain>
    </source>
</reference>
<dbReference type="InterPro" id="IPR001646">
    <property type="entry name" value="5peptide_repeat"/>
</dbReference>
<name>A0AAC9HRZ4_9PSEU</name>
<dbReference type="Proteomes" id="UP000095210">
    <property type="component" value="Chromosome"/>
</dbReference>
<proteinExistence type="predicted"/>
<evidence type="ECO:0000313" key="2">
    <source>
        <dbReference type="EMBL" id="AOS64269.1"/>
    </source>
</evidence>
<feature type="compositionally biased region" description="Basic residues" evidence="1">
    <location>
        <begin position="334"/>
        <end position="344"/>
    </location>
</feature>
<dbReference type="Gene3D" id="2.160.20.80">
    <property type="entry name" value="E3 ubiquitin-protein ligase SopA"/>
    <property type="match status" value="1"/>
</dbReference>
<sequence length="344" mass="37897">MVVLSVGIGLGGWQWQRAETLTGNDRVTAQNEAVRTGLTAAGGVGAVFALLLAVRRQRSTEAVAEENRFDAAERRVTELQLKAVEQLGSEKAPVRLGALQALDRLGDGNPEHRQTVIDLLCSYLRMPFREPGSMPENPTAEQLADDEERAQERVVRLTAQRLLADRLRAADGSAATAMVNPRHWPGRFDLDLNRANLINFDFVGCVLHQADFSNAVFTGNARFDDAVFAGEAWFTKARFTSNAVFVETAFVGAVTFDKASFDGGSRFDRVLCTVTSCKEAWARTDDGRAHSWPPGWVMGTQGRRAGREGMWTRLHKAEQETGEEAGTPATSVAVRRHGDRRRRD</sequence>
<dbReference type="SUPFAM" id="SSF141571">
    <property type="entry name" value="Pentapeptide repeat-like"/>
    <property type="match status" value="1"/>
</dbReference>